<organism evidence="2 3">
    <name type="scientific">Rhodococcus coprophilus</name>
    <dbReference type="NCBI Taxonomy" id="38310"/>
    <lineage>
        <taxon>Bacteria</taxon>
        <taxon>Bacillati</taxon>
        <taxon>Actinomycetota</taxon>
        <taxon>Actinomycetes</taxon>
        <taxon>Mycobacteriales</taxon>
        <taxon>Nocardiaceae</taxon>
        <taxon>Rhodococcus</taxon>
    </lineage>
</organism>
<dbReference type="RefSeq" id="WP_072703241.1">
    <property type="nucleotide sequence ID" value="NZ_JAFBBL010000001.1"/>
</dbReference>
<dbReference type="EMBL" id="LS483468">
    <property type="protein sequence ID" value="SQI36001.1"/>
    <property type="molecule type" value="Genomic_DNA"/>
</dbReference>
<keyword evidence="2" id="KW-0378">Hydrolase</keyword>
<keyword evidence="3" id="KW-1185">Reference proteome</keyword>
<dbReference type="STRING" id="1219011.GCA_001895045_03521"/>
<dbReference type="Pfam" id="PF12697">
    <property type="entry name" value="Abhydrolase_6"/>
    <property type="match status" value="1"/>
</dbReference>
<feature type="domain" description="AB hydrolase-1" evidence="1">
    <location>
        <begin position="327"/>
        <end position="527"/>
    </location>
</feature>
<dbReference type="Gene3D" id="3.40.50.1820">
    <property type="entry name" value="alpha/beta hydrolase"/>
    <property type="match status" value="2"/>
</dbReference>
<dbReference type="PANTHER" id="PTHR43265:SF1">
    <property type="entry name" value="ESTERASE ESTD"/>
    <property type="match status" value="1"/>
</dbReference>
<protein>
    <submittedName>
        <fullName evidence="2">Exosortase A system-associated hydrolase 2</fullName>
    </submittedName>
</protein>
<gene>
    <name evidence="2" type="ORF">NCTC10994_03211</name>
</gene>
<dbReference type="Proteomes" id="UP000249091">
    <property type="component" value="Chromosome 1"/>
</dbReference>
<dbReference type="AlphaFoldDB" id="A0A2X4UAQ5"/>
<dbReference type="InterPro" id="IPR053145">
    <property type="entry name" value="AB_hydrolase_Est10"/>
</dbReference>
<evidence type="ECO:0000259" key="1">
    <source>
        <dbReference type="Pfam" id="PF12697"/>
    </source>
</evidence>
<name>A0A2X4UAQ5_9NOCA</name>
<dbReference type="SUPFAM" id="SSF53474">
    <property type="entry name" value="alpha/beta-Hydrolases"/>
    <property type="match status" value="2"/>
</dbReference>
<dbReference type="KEGG" id="rcr:NCTC10994_03211"/>
<dbReference type="InterPro" id="IPR000073">
    <property type="entry name" value="AB_hydrolase_1"/>
</dbReference>
<dbReference type="PANTHER" id="PTHR43265">
    <property type="entry name" value="ESTERASE ESTD"/>
    <property type="match status" value="1"/>
</dbReference>
<dbReference type="InterPro" id="IPR029058">
    <property type="entry name" value="AB_hydrolase_fold"/>
</dbReference>
<evidence type="ECO:0000313" key="3">
    <source>
        <dbReference type="Proteomes" id="UP000249091"/>
    </source>
</evidence>
<evidence type="ECO:0000313" key="2">
    <source>
        <dbReference type="EMBL" id="SQI36001.1"/>
    </source>
</evidence>
<reference evidence="2 3" key="1">
    <citation type="submission" date="2018-06" db="EMBL/GenBank/DDBJ databases">
        <authorList>
            <consortium name="Pathogen Informatics"/>
            <person name="Doyle S."/>
        </authorList>
    </citation>
    <scope>NUCLEOTIDE SEQUENCE [LARGE SCALE GENOMIC DNA]</scope>
    <source>
        <strain evidence="2 3">NCTC10994</strain>
    </source>
</reference>
<dbReference type="GO" id="GO:0052689">
    <property type="term" value="F:carboxylic ester hydrolase activity"/>
    <property type="evidence" value="ECO:0007669"/>
    <property type="project" value="TreeGrafter"/>
</dbReference>
<accession>A0A2X4UAQ5</accession>
<sequence length="578" mass="61069">MGVQHSSWFGSSDAPLLAHIHVPDDGRSRGAVVLCPPLGKEHLDTYRGIKALAEDLADRGLTSVRFDYAGVGDSSGDQDSPDAVQAWRRSVVGAVDLARTTGSDHITVVGLRAGALLAATALPECGPVDAVVLWDPILSGRGALREQRALYRVTQGADDPSDPRVSIIGGVLAPEAAADLGALKIEAGALAGARTLLATRSAARDTPAVSALADAIGGDELALSGHDAFVTPSALYAEIPFTSVREIADWISGGAPADAHQVVTTLRRRAVVATTTDGSPVYESVESLGPNSLFALRTQAAETVGNDGRQPTVLFFGTAYEHRIGPSRLWVELARTLASHGISSVRFDRSGVGDTGAVGHGQPASLYSEVSDRDALDAAEALGVDPDDIVVTGLCSGAWYASYVALASRARAVVLVNMILWSTHRRKSLREQLRPPVPAAPGGGDAGAEPAPLSLRARIKPFAREHLPYRVWLLLGRLGVTQVPEVILEALRRAGVDVTVVLSAQDHRSFRYQRGEEGLRRVQRRGFTGRVRTGATGDHGAYQRDGREFLRTEITAAVLSRFGRTAAARESVADADVS</sequence>
<proteinExistence type="predicted"/>